<protein>
    <submittedName>
        <fullName evidence="3">Lipoprotein</fullName>
    </submittedName>
</protein>
<keyword evidence="4" id="KW-1185">Reference proteome</keyword>
<name>A0ABM5Z3J5_9BURK</name>
<dbReference type="Proteomes" id="UP000074914">
    <property type="component" value="Chromosome"/>
</dbReference>
<feature type="chain" id="PRO_5045314587" evidence="2">
    <location>
        <begin position="28"/>
        <end position="323"/>
    </location>
</feature>
<evidence type="ECO:0000256" key="1">
    <source>
        <dbReference type="ARBA" id="ARBA00004442"/>
    </source>
</evidence>
<comment type="subcellular location">
    <subcellularLocation>
        <location evidence="1">Cell outer membrane</location>
    </subcellularLocation>
</comment>
<feature type="signal peptide" evidence="2">
    <location>
        <begin position="1"/>
        <end position="27"/>
    </location>
</feature>
<keyword evidence="3" id="KW-0449">Lipoprotein</keyword>
<dbReference type="Gene3D" id="2.40.160.90">
    <property type="match status" value="1"/>
</dbReference>
<evidence type="ECO:0000313" key="3">
    <source>
        <dbReference type="EMBL" id="AMP13635.1"/>
    </source>
</evidence>
<gene>
    <name evidence="3" type="ORF">CPter291_1359</name>
</gene>
<dbReference type="SUPFAM" id="SSF56925">
    <property type="entry name" value="OMPA-like"/>
    <property type="match status" value="1"/>
</dbReference>
<evidence type="ECO:0000256" key="2">
    <source>
        <dbReference type="SAM" id="SignalP"/>
    </source>
</evidence>
<dbReference type="PROSITE" id="PS51257">
    <property type="entry name" value="PROKAR_LIPOPROTEIN"/>
    <property type="match status" value="1"/>
</dbReference>
<dbReference type="EMBL" id="CP013236">
    <property type="protein sequence ID" value="AMP13635.1"/>
    <property type="molecule type" value="Genomic_DNA"/>
</dbReference>
<reference evidence="3 4" key="1">
    <citation type="submission" date="2015-11" db="EMBL/GenBank/DDBJ databases">
        <title>Exploring the genomic traits of fungus-feeding bacterial genus Collimonas.</title>
        <authorList>
            <person name="Song C."/>
            <person name="Schmidt R."/>
            <person name="de Jager V."/>
            <person name="Krzyzanowska D."/>
            <person name="Jongedijk E."/>
            <person name="Cankar K."/>
            <person name="Beekwilder J."/>
            <person name="van Veen A."/>
            <person name="de Boer W."/>
            <person name="van Veen J.A."/>
            <person name="Garbeva P."/>
        </authorList>
    </citation>
    <scope>NUCLEOTIDE SEQUENCE [LARGE SCALE GENOMIC DNA]</scope>
    <source>
        <strain evidence="3 4">Ter291</strain>
    </source>
</reference>
<sequence length="323" mass="33004">MVYQKKIASQLANIVGLVCLGALTACGGGGDNNSTANTGGTAPAVAAPVTTPVVTPVVNTLPFKRMGIDFSTKGVTEGVDLGATIDASANITFAHQPSGTQDTGPGINFTFASGLPGGSVVASHVFSISNGAANKSIRILAPNATKMVQNVAWRNIDDPTVLGFDLAGYPTDLTAVTWPATGTATYTGTAFQYTMEASNTPGVTSSGRALYTSDVVATVDYAAQKITIVVSGNPVLVESSGTPSVVDPGKFASTLTYTGVSYYALGHTFDSPALKSGLGLGGGSNMLRFFGPNAEEFGAVFQFGGYLNSNMATQFIALALRKQ</sequence>
<evidence type="ECO:0000313" key="4">
    <source>
        <dbReference type="Proteomes" id="UP000074914"/>
    </source>
</evidence>
<dbReference type="InterPro" id="IPR011250">
    <property type="entry name" value="OMP/PagP_B-barrel"/>
</dbReference>
<proteinExistence type="predicted"/>
<keyword evidence="2" id="KW-0732">Signal</keyword>
<accession>A0ABM5Z3J5</accession>
<organism evidence="3 4">
    <name type="scientific">Collimonas pratensis</name>
    <dbReference type="NCBI Taxonomy" id="279113"/>
    <lineage>
        <taxon>Bacteria</taxon>
        <taxon>Pseudomonadati</taxon>
        <taxon>Pseudomonadota</taxon>
        <taxon>Betaproteobacteria</taxon>
        <taxon>Burkholderiales</taxon>
        <taxon>Oxalobacteraceae</taxon>
        <taxon>Collimonas</taxon>
    </lineage>
</organism>